<dbReference type="PROSITE" id="PS51007">
    <property type="entry name" value="CYTC"/>
    <property type="match status" value="3"/>
</dbReference>
<feature type="domain" description="Cytochrome c" evidence="8">
    <location>
        <begin position="29"/>
        <end position="145"/>
    </location>
</feature>
<keyword evidence="4" id="KW-0560">Oxidoreductase</keyword>
<organism evidence="9 10">
    <name type="scientific">Candidatus Desulfovibrio intestinavium</name>
    <dbReference type="NCBI Taxonomy" id="2838534"/>
    <lineage>
        <taxon>Bacteria</taxon>
        <taxon>Pseudomonadati</taxon>
        <taxon>Thermodesulfobacteriota</taxon>
        <taxon>Desulfovibrionia</taxon>
        <taxon>Desulfovibrionales</taxon>
        <taxon>Desulfovibrionaceae</taxon>
        <taxon>Desulfovibrio</taxon>
    </lineage>
</organism>
<evidence type="ECO:0000256" key="3">
    <source>
        <dbReference type="ARBA" id="ARBA00022723"/>
    </source>
</evidence>
<evidence type="ECO:0000259" key="8">
    <source>
        <dbReference type="PROSITE" id="PS51007"/>
    </source>
</evidence>
<gene>
    <name evidence="9" type="ORF">H9784_08435</name>
</gene>
<evidence type="ECO:0000256" key="6">
    <source>
        <dbReference type="PROSITE-ProRule" id="PRU00433"/>
    </source>
</evidence>
<dbReference type="Proteomes" id="UP000823821">
    <property type="component" value="Unassembled WGS sequence"/>
</dbReference>
<comment type="subcellular location">
    <subcellularLocation>
        <location evidence="1">Cell envelope</location>
    </subcellularLocation>
</comment>
<dbReference type="Gene3D" id="1.10.760.10">
    <property type="entry name" value="Cytochrome c-like domain"/>
    <property type="match status" value="2"/>
</dbReference>
<keyword evidence="2 6" id="KW-0349">Heme</keyword>
<evidence type="ECO:0000256" key="2">
    <source>
        <dbReference type="ARBA" id="ARBA00022617"/>
    </source>
</evidence>
<keyword evidence="3 6" id="KW-0479">Metal-binding</keyword>
<dbReference type="GO" id="GO:0004130">
    <property type="term" value="F:cytochrome-c peroxidase activity"/>
    <property type="evidence" value="ECO:0007669"/>
    <property type="project" value="TreeGrafter"/>
</dbReference>
<keyword evidence="9" id="KW-0575">Peroxidase</keyword>
<reference evidence="9" key="1">
    <citation type="journal article" date="2021" name="PeerJ">
        <title>Extensive microbial diversity within the chicken gut microbiome revealed by metagenomics and culture.</title>
        <authorList>
            <person name="Gilroy R."/>
            <person name="Ravi A."/>
            <person name="Getino M."/>
            <person name="Pursley I."/>
            <person name="Horton D.L."/>
            <person name="Alikhan N.F."/>
            <person name="Baker D."/>
            <person name="Gharbi K."/>
            <person name="Hall N."/>
            <person name="Watson M."/>
            <person name="Adriaenssens E.M."/>
            <person name="Foster-Nyarko E."/>
            <person name="Jarju S."/>
            <person name="Secka A."/>
            <person name="Antonio M."/>
            <person name="Oren A."/>
            <person name="Chaudhuri R.R."/>
            <person name="La Ragione R."/>
            <person name="Hildebrand F."/>
            <person name="Pallen M.J."/>
        </authorList>
    </citation>
    <scope>NUCLEOTIDE SEQUENCE</scope>
    <source>
        <strain evidence="9">5032</strain>
    </source>
</reference>
<dbReference type="SMART" id="SM01235">
    <property type="entry name" value="Haem_bd"/>
    <property type="match status" value="1"/>
</dbReference>
<proteinExistence type="predicted"/>
<evidence type="ECO:0000256" key="4">
    <source>
        <dbReference type="ARBA" id="ARBA00023002"/>
    </source>
</evidence>
<reference evidence="9" key="2">
    <citation type="submission" date="2021-04" db="EMBL/GenBank/DDBJ databases">
        <authorList>
            <person name="Gilroy R."/>
        </authorList>
    </citation>
    <scope>NUCLEOTIDE SEQUENCE</scope>
    <source>
        <strain evidence="9">5032</strain>
    </source>
</reference>
<evidence type="ECO:0000256" key="7">
    <source>
        <dbReference type="SAM" id="SignalP"/>
    </source>
</evidence>
<evidence type="ECO:0000256" key="1">
    <source>
        <dbReference type="ARBA" id="ARBA00004196"/>
    </source>
</evidence>
<dbReference type="PANTHER" id="PTHR30600:SF7">
    <property type="entry name" value="CYTOCHROME C PEROXIDASE-RELATED"/>
    <property type="match status" value="1"/>
</dbReference>
<comment type="caution">
    <text evidence="9">The sequence shown here is derived from an EMBL/GenBank/DDBJ whole genome shotgun (WGS) entry which is preliminary data.</text>
</comment>
<dbReference type="Pfam" id="PF03150">
    <property type="entry name" value="CCP_MauG"/>
    <property type="match status" value="1"/>
</dbReference>
<sequence length="461" mass="51220">MKDWKRMTLCSLAAVATLTAAATQTIFAAEIKPPMAKFSMVSDVVMDKCMACHSRNYDLPFYAKIPGIREIIEQDYRDGLRAMDLNAELVETAKDKPVGETTLAKMEWVINNDTMPPAKFAVVHWGSRLSAGEKQMILDWVRTTRAEYYATGTAAPKYANEPVQPIPQALPINAAKAALGEKLFNDKRLSADNTLACSGCHAYDKAGTDNSRFSEGIRKQFGDVNAPTVFNAAFNRWQFWDGRAADLQEQAGGPPMNPIEMGCRNWEEIIAKLAGDEALTAEFRAVYPGGWTGDNITDAIAEYEKTLLTPNSRFDKWLMGDAKALSADEVKGYELFKLYRCASCHVGKGMGGQSFEYMDLKADYFADRGSPLNSDKGRMNATNKEEDLHRFKVPNLRNVELTHPYMHDGTVTSLDESVRIMGKYLSGIPVSDQDRKLIVGFLRTLTGEYQGKPLAGKPVER</sequence>
<feature type="chain" id="PRO_5038593513" evidence="7">
    <location>
        <begin position="29"/>
        <end position="461"/>
    </location>
</feature>
<dbReference type="GO" id="GO:0046872">
    <property type="term" value="F:metal ion binding"/>
    <property type="evidence" value="ECO:0007669"/>
    <property type="project" value="UniProtKB-KW"/>
</dbReference>
<dbReference type="InterPro" id="IPR036909">
    <property type="entry name" value="Cyt_c-like_dom_sf"/>
</dbReference>
<feature type="signal peptide" evidence="7">
    <location>
        <begin position="1"/>
        <end position="28"/>
    </location>
</feature>
<feature type="domain" description="Cytochrome c" evidence="8">
    <location>
        <begin position="327"/>
        <end position="446"/>
    </location>
</feature>
<protein>
    <submittedName>
        <fullName evidence="9">Cytochrome-c peroxidase</fullName>
    </submittedName>
</protein>
<dbReference type="PANTHER" id="PTHR30600">
    <property type="entry name" value="CYTOCHROME C PEROXIDASE-RELATED"/>
    <property type="match status" value="1"/>
</dbReference>
<dbReference type="GO" id="GO:0009055">
    <property type="term" value="F:electron transfer activity"/>
    <property type="evidence" value="ECO:0007669"/>
    <property type="project" value="InterPro"/>
</dbReference>
<dbReference type="SUPFAM" id="SSF46626">
    <property type="entry name" value="Cytochrome c"/>
    <property type="match status" value="2"/>
</dbReference>
<dbReference type="EMBL" id="DWZD01000046">
    <property type="protein sequence ID" value="HJA79572.1"/>
    <property type="molecule type" value="Genomic_DNA"/>
</dbReference>
<keyword evidence="5 6" id="KW-0408">Iron</keyword>
<dbReference type="InterPro" id="IPR004852">
    <property type="entry name" value="Di-haem_cyt_c_peroxidsae"/>
</dbReference>
<evidence type="ECO:0000256" key="5">
    <source>
        <dbReference type="ARBA" id="ARBA00023004"/>
    </source>
</evidence>
<evidence type="ECO:0000313" key="10">
    <source>
        <dbReference type="Proteomes" id="UP000823821"/>
    </source>
</evidence>
<evidence type="ECO:0000313" key="9">
    <source>
        <dbReference type="EMBL" id="HJA79572.1"/>
    </source>
</evidence>
<dbReference type="InterPro" id="IPR025992">
    <property type="entry name" value="Haem-bd"/>
</dbReference>
<dbReference type="GO" id="GO:0020037">
    <property type="term" value="F:heme binding"/>
    <property type="evidence" value="ECO:0007669"/>
    <property type="project" value="InterPro"/>
</dbReference>
<dbReference type="InterPro" id="IPR051395">
    <property type="entry name" value="Cytochrome_c_Peroxidase/MauG"/>
</dbReference>
<dbReference type="AlphaFoldDB" id="A0A9D2KQA2"/>
<dbReference type="Pfam" id="PF14376">
    <property type="entry name" value="Haem_bd"/>
    <property type="match status" value="1"/>
</dbReference>
<dbReference type="GO" id="GO:0030313">
    <property type="term" value="C:cell envelope"/>
    <property type="evidence" value="ECO:0007669"/>
    <property type="project" value="UniProtKB-SubCell"/>
</dbReference>
<keyword evidence="7" id="KW-0732">Signal</keyword>
<accession>A0A9D2KQA2</accession>
<dbReference type="InterPro" id="IPR009056">
    <property type="entry name" value="Cyt_c-like_dom"/>
</dbReference>
<feature type="domain" description="Cytochrome c" evidence="8">
    <location>
        <begin position="175"/>
        <end position="307"/>
    </location>
</feature>
<name>A0A9D2KQA2_9BACT</name>